<dbReference type="PROSITE" id="PS50075">
    <property type="entry name" value="CARRIER"/>
    <property type="match status" value="2"/>
</dbReference>
<dbReference type="STRING" id="1131935.PDENDC454_25139"/>
<evidence type="ECO:0000256" key="1">
    <source>
        <dbReference type="ARBA" id="ARBA00001957"/>
    </source>
</evidence>
<dbReference type="FunFam" id="3.40.50.980:FF:000001">
    <property type="entry name" value="Non-ribosomal peptide synthetase"/>
    <property type="match status" value="1"/>
</dbReference>
<evidence type="ECO:0000256" key="5">
    <source>
        <dbReference type="ARBA" id="ARBA00022598"/>
    </source>
</evidence>
<dbReference type="Pfam" id="PF00550">
    <property type="entry name" value="PP-binding"/>
    <property type="match status" value="2"/>
</dbReference>
<dbReference type="InterPro" id="IPR023213">
    <property type="entry name" value="CAT-like_dom_sf"/>
</dbReference>
<keyword evidence="5" id="KW-0436">Ligase</keyword>
<dbReference type="NCBIfam" id="TIGR01733">
    <property type="entry name" value="AA-adenyl-dom"/>
    <property type="match status" value="1"/>
</dbReference>
<dbReference type="Proteomes" id="UP000003900">
    <property type="component" value="Unassembled WGS sequence"/>
</dbReference>
<dbReference type="GO" id="GO:0017000">
    <property type="term" value="P:antibiotic biosynthetic process"/>
    <property type="evidence" value="ECO:0007669"/>
    <property type="project" value="UniProtKB-KW"/>
</dbReference>
<dbReference type="SUPFAM" id="SSF47336">
    <property type="entry name" value="ACP-like"/>
    <property type="match status" value="2"/>
</dbReference>
<keyword evidence="3" id="KW-0596">Phosphopantetheine</keyword>
<name>H3SN78_9BACL</name>
<feature type="domain" description="Carrier" evidence="9">
    <location>
        <begin position="116"/>
        <end position="191"/>
    </location>
</feature>
<dbReference type="InterPro" id="IPR045851">
    <property type="entry name" value="AMP-bd_C_sf"/>
</dbReference>
<dbReference type="InterPro" id="IPR000873">
    <property type="entry name" value="AMP-dep_synth/lig_dom"/>
</dbReference>
<keyword evidence="11" id="KW-1185">Reference proteome</keyword>
<gene>
    <name evidence="10" type="ORF">PDENDC454_25139</name>
</gene>
<dbReference type="CDD" id="cd05930">
    <property type="entry name" value="A_NRPS"/>
    <property type="match status" value="1"/>
</dbReference>
<dbReference type="Pfam" id="PF07993">
    <property type="entry name" value="NAD_binding_4"/>
    <property type="match status" value="1"/>
</dbReference>
<keyword evidence="8" id="KW-0511">Multifunctional enzyme</keyword>
<evidence type="ECO:0000256" key="6">
    <source>
        <dbReference type="ARBA" id="ARBA00022737"/>
    </source>
</evidence>
<keyword evidence="7" id="KW-0045">Antibiotic biosynthesis</keyword>
<dbReference type="InterPro" id="IPR036736">
    <property type="entry name" value="ACP-like_sf"/>
</dbReference>
<dbReference type="GO" id="GO:0005829">
    <property type="term" value="C:cytosol"/>
    <property type="evidence" value="ECO:0007669"/>
    <property type="project" value="TreeGrafter"/>
</dbReference>
<dbReference type="Gene3D" id="3.40.50.980">
    <property type="match status" value="2"/>
</dbReference>
<comment type="cofactor">
    <cofactor evidence="1">
        <name>pantetheine 4'-phosphate</name>
        <dbReference type="ChEBI" id="CHEBI:47942"/>
    </cofactor>
</comment>
<dbReference type="Pfam" id="PF13193">
    <property type="entry name" value="AMP-binding_C"/>
    <property type="match status" value="2"/>
</dbReference>
<dbReference type="FunFam" id="3.30.300.30:FF:000010">
    <property type="entry name" value="Enterobactin synthetase component F"/>
    <property type="match status" value="1"/>
</dbReference>
<dbReference type="Gene3D" id="3.30.559.10">
    <property type="entry name" value="Chloramphenicol acetyltransferase-like domain"/>
    <property type="match status" value="1"/>
</dbReference>
<dbReference type="GO" id="GO:0031177">
    <property type="term" value="F:phosphopantetheine binding"/>
    <property type="evidence" value="ECO:0007669"/>
    <property type="project" value="TreeGrafter"/>
</dbReference>
<dbReference type="Gene3D" id="3.30.559.30">
    <property type="entry name" value="Nonribosomal peptide synthetase, condensation domain"/>
    <property type="match status" value="1"/>
</dbReference>
<protein>
    <submittedName>
        <fullName evidence="10">Nonribosomal peptide synthetase C</fullName>
    </submittedName>
</protein>
<evidence type="ECO:0000313" key="10">
    <source>
        <dbReference type="EMBL" id="EHQ59509.1"/>
    </source>
</evidence>
<feature type="non-terminal residue" evidence="10">
    <location>
        <position position="1"/>
    </location>
</feature>
<evidence type="ECO:0000256" key="8">
    <source>
        <dbReference type="ARBA" id="ARBA00023268"/>
    </source>
</evidence>
<dbReference type="PROSITE" id="PS00455">
    <property type="entry name" value="AMP_BINDING"/>
    <property type="match status" value="1"/>
</dbReference>
<organism evidence="10 11">
    <name type="scientific">Paenibacillus dendritiformis C454</name>
    <dbReference type="NCBI Taxonomy" id="1131935"/>
    <lineage>
        <taxon>Bacteria</taxon>
        <taxon>Bacillati</taxon>
        <taxon>Bacillota</taxon>
        <taxon>Bacilli</taxon>
        <taxon>Bacillales</taxon>
        <taxon>Paenibacillaceae</taxon>
        <taxon>Paenibacillus</taxon>
    </lineage>
</organism>
<keyword evidence="4" id="KW-0597">Phosphoprotein</keyword>
<dbReference type="EMBL" id="AHKH01000123">
    <property type="protein sequence ID" value="EHQ59509.1"/>
    <property type="molecule type" value="Genomic_DNA"/>
</dbReference>
<proteinExistence type="inferred from homology"/>
<dbReference type="PANTHER" id="PTHR45527">
    <property type="entry name" value="NONRIBOSOMAL PEPTIDE SYNTHETASE"/>
    <property type="match status" value="1"/>
</dbReference>
<dbReference type="Gene3D" id="2.30.38.10">
    <property type="entry name" value="Luciferase, Domain 3"/>
    <property type="match status" value="1"/>
</dbReference>
<dbReference type="InterPro" id="IPR025110">
    <property type="entry name" value="AMP-bd_C"/>
</dbReference>
<dbReference type="RefSeq" id="WP_006679504.1">
    <property type="nucleotide sequence ID" value="NZ_AHKH01000123.1"/>
</dbReference>
<reference evidence="10 11" key="1">
    <citation type="journal article" date="2012" name="J. Bacteriol.">
        <title>Genome Sequence of the Pattern-Forming Social Bacterium Paenibacillus dendritiformis C454 Chiral Morphotype.</title>
        <authorList>
            <person name="Sirota-Madi A."/>
            <person name="Olender T."/>
            <person name="Helman Y."/>
            <person name="Brainis I."/>
            <person name="Finkelshtein A."/>
            <person name="Roth D."/>
            <person name="Hagai E."/>
            <person name="Leshkowitz D."/>
            <person name="Brodsky L."/>
            <person name="Galatenko V."/>
            <person name="Nikolaev V."/>
            <person name="Gutnick D.L."/>
            <person name="Lancet D."/>
            <person name="Ben-Jacob E."/>
        </authorList>
    </citation>
    <scope>NUCLEOTIDE SEQUENCE [LARGE SCALE GENOMIC DNA]</scope>
    <source>
        <strain evidence="10 11">C454</strain>
    </source>
</reference>
<dbReference type="GO" id="GO:0043041">
    <property type="term" value="P:amino acid activation for nonribosomal peptide biosynthetic process"/>
    <property type="evidence" value="ECO:0007669"/>
    <property type="project" value="TreeGrafter"/>
</dbReference>
<dbReference type="InterPro" id="IPR013120">
    <property type="entry name" value="FAR_NAD-bd"/>
</dbReference>
<evidence type="ECO:0000256" key="4">
    <source>
        <dbReference type="ARBA" id="ARBA00022553"/>
    </source>
</evidence>
<dbReference type="InterPro" id="IPR020845">
    <property type="entry name" value="AMP-binding_CS"/>
</dbReference>
<dbReference type="Pfam" id="PF00501">
    <property type="entry name" value="AMP-binding"/>
    <property type="match status" value="1"/>
</dbReference>
<dbReference type="SUPFAM" id="SSF56801">
    <property type="entry name" value="Acetyl-CoA synthetase-like"/>
    <property type="match status" value="2"/>
</dbReference>
<evidence type="ECO:0000256" key="3">
    <source>
        <dbReference type="ARBA" id="ARBA00022450"/>
    </source>
</evidence>
<dbReference type="InterPro" id="IPR001242">
    <property type="entry name" value="Condensation_dom"/>
</dbReference>
<comment type="similarity">
    <text evidence="2">Belongs to the ATP-dependent AMP-binding enzyme family.</text>
</comment>
<dbReference type="SUPFAM" id="SSF52777">
    <property type="entry name" value="CoA-dependent acyltransferases"/>
    <property type="match status" value="2"/>
</dbReference>
<feature type="domain" description="Carrier" evidence="9">
    <location>
        <begin position="1138"/>
        <end position="1214"/>
    </location>
</feature>
<dbReference type="InterPro" id="IPR036291">
    <property type="entry name" value="NAD(P)-bd_dom_sf"/>
</dbReference>
<dbReference type="Gene3D" id="1.10.1200.10">
    <property type="entry name" value="ACP-like"/>
    <property type="match status" value="2"/>
</dbReference>
<evidence type="ECO:0000256" key="7">
    <source>
        <dbReference type="ARBA" id="ARBA00023194"/>
    </source>
</evidence>
<comment type="caution">
    <text evidence="10">The sequence shown here is derived from an EMBL/GenBank/DDBJ whole genome shotgun (WGS) entry which is preliminary data.</text>
</comment>
<dbReference type="PANTHER" id="PTHR45527:SF1">
    <property type="entry name" value="FATTY ACID SYNTHASE"/>
    <property type="match status" value="1"/>
</dbReference>
<dbReference type="Gene3D" id="3.40.50.720">
    <property type="entry name" value="NAD(P)-binding Rossmann-like Domain"/>
    <property type="match status" value="1"/>
</dbReference>
<dbReference type="GO" id="GO:0016874">
    <property type="term" value="F:ligase activity"/>
    <property type="evidence" value="ECO:0007669"/>
    <property type="project" value="UniProtKB-KW"/>
</dbReference>
<dbReference type="PATRIC" id="fig|1131935.3.peg.5228"/>
<sequence length="1624" mass="182291">NLEYLGRLDQQVKVRGYRIEPGEVSHQLLQHPAVREALVTADREEGGHAYLCAYLVTERECAVSDLRAHLSRSMPEYMIPSYFVKVEQFPLLPNGKIDVKALPAPDLADAGAEYVAPRSFIEETLAAIWQEVLGAERVGVYDHFFELGGHSLKVRLLTARIEKELQVDIPLKEVFARPVLEHLAAYVQEAQRHKRLEITPAGPREHYPASSAQQRMYAVSHLREARLSYNMPMAFRMKERLELSKVESAVQLLADRHESLRTSFHMIGEELVQRIAPHVRIPVHYWECQDESEAEQLLASWIQPFDLGQAPLFRAGLIHMRSGGDLLLLDMHHMISDGRSIDTLLEEFALICADQQEQLLPLPVQYKDFAVWQHERMNPEQMAEHERFWLDSFAGDIPVLQLPADRPRPPLQQFEGEVVTAELPPELTASIKRLSAACGATVFMTLLAAYNVLLSKYSGQEDIVIGTPVSGRPQAELEQVVGMFVDMLPIRSRPQADLTFRSYVEDVKDRVLLALEHQEYPLHEWFDKLALRRDGSRNPLFDTVFSFAAGGGASSFAGTPAALEWKVSKFDLTLEAVEEKDGIHLHFEYSASLFDHGTIERMARHFIQLVSVMTEFPDRKLADAEMISEEERAELDSFNRTWTEYPAGRTVQELFEEQAERAPEQTAAVFGDRFLTYRELNNKANRLARVLRSKGVVPDQPVGLKAGPSLEMLIGILGIMKAGGAYVPIDPGYPAERIRHMLNDSGARILLTEAGEDGGGSCETIGLTPFLQHEGESSNPEAASGPEHLAYIVYTSGSTGVPKGVMIEQRSLVNLVYWHNRTFRITSGDRSAKFAGVGFDASVWEIFPYLIAGSAIHLIDEATRKNIYLLNEHLETHSISVCFLPTALCEQFIRIENRSLRLLLTGGEKMHSAPEHTAYTLVNNYGPTENTVVTTSVEIRDKSERIPIGRPIHNCQIYIMDRHMRPQPIGIPGEICIAGAGLARGYMNLPELNAERFVAHPSVPGAKMYRSGDIGRWLPDGTVEFLGRQDNQVKVRGHRIEPGEITRQLMRIPAIREATVVAREDGQRQTYLCAYFSAVQPMDIPKLRSTLADVLPEYCIPAFLVQVKEIPVTANGKIDHQALPEPYEFLSGSAPFAAPHNAVERELRDIWSAVLDIPADSISVRDSFLELGGNSINILKLLSMSVSKQWNVSIQDYFELKTIENIARKIMEPSRSISLDAPEFRIDLKQMAKKRRPLPLTEGSRVLLTGATGFLGIHLLDDMLEQTESVICCLVRGSDQAAAEARLLEAVGYYHPDKFSRYAAALGERILVINGDITLERMGLTPSEYADLERGIDQIVHAAAMTKHFGDYREFEQFNIGGTEAVLRLAAAGKRLHYISTMSVSGHVAQGEGEVSFREDDYFIGQEFTDNVYVKSKFLAEGLVLNAIREERVDASVYRVGLITGRQADGLVQSNIADNAFTNTLETIFRLGAVSEDIHKEQIDFSPVDRCSAAILALIQSASEQPGIPVYHIYNPHKMTIPQFFRLAGIEIGVMANERYDEWIASVSDDRERFEDLMGFMYYNVEIREEYQALVRTDSAYTQACLEEGGFTWAPPAEAYARKLMQQLRNKGYFMPRQKEGAIS</sequence>
<dbReference type="FunFam" id="2.30.38.10:FF:000001">
    <property type="entry name" value="Non-ribosomal peptide synthetase PvdI"/>
    <property type="match status" value="1"/>
</dbReference>
<evidence type="ECO:0000313" key="11">
    <source>
        <dbReference type="Proteomes" id="UP000003900"/>
    </source>
</evidence>
<dbReference type="CDD" id="cd19531">
    <property type="entry name" value="LCL_NRPS-like"/>
    <property type="match status" value="1"/>
</dbReference>
<dbReference type="GO" id="GO:0044550">
    <property type="term" value="P:secondary metabolite biosynthetic process"/>
    <property type="evidence" value="ECO:0007669"/>
    <property type="project" value="UniProtKB-ARBA"/>
</dbReference>
<dbReference type="InterPro" id="IPR009081">
    <property type="entry name" value="PP-bd_ACP"/>
</dbReference>
<dbReference type="InterPro" id="IPR010071">
    <property type="entry name" value="AA_adenyl_dom"/>
</dbReference>
<accession>H3SN78</accession>
<dbReference type="OrthoDB" id="9765680at2"/>
<evidence type="ECO:0000256" key="2">
    <source>
        <dbReference type="ARBA" id="ARBA00006432"/>
    </source>
</evidence>
<dbReference type="FunFam" id="3.40.50.12780:FF:000012">
    <property type="entry name" value="Non-ribosomal peptide synthetase"/>
    <property type="match status" value="1"/>
</dbReference>
<keyword evidence="6" id="KW-0677">Repeat</keyword>
<dbReference type="Gene3D" id="3.30.300.30">
    <property type="match status" value="2"/>
</dbReference>
<evidence type="ECO:0000259" key="9">
    <source>
        <dbReference type="PROSITE" id="PS50075"/>
    </source>
</evidence>
<dbReference type="GO" id="GO:0008610">
    <property type="term" value="P:lipid biosynthetic process"/>
    <property type="evidence" value="ECO:0007669"/>
    <property type="project" value="UniProtKB-ARBA"/>
</dbReference>
<dbReference type="FunFam" id="1.10.1200.10:FF:000005">
    <property type="entry name" value="Nonribosomal peptide synthetase 1"/>
    <property type="match status" value="1"/>
</dbReference>
<dbReference type="SUPFAM" id="SSF51735">
    <property type="entry name" value="NAD(P)-binding Rossmann-fold domains"/>
    <property type="match status" value="1"/>
</dbReference>
<dbReference type="Pfam" id="PF00668">
    <property type="entry name" value="Condensation"/>
    <property type="match status" value="1"/>
</dbReference>